<keyword evidence="6" id="KW-0175">Coiled coil</keyword>
<dbReference type="Pfam" id="PF10405">
    <property type="entry name" value="BHD_3"/>
    <property type="match status" value="1"/>
</dbReference>
<evidence type="ECO:0000256" key="2">
    <source>
        <dbReference type="ARBA" id="ARBA00009525"/>
    </source>
</evidence>
<evidence type="ECO:0008006" key="13">
    <source>
        <dbReference type="Google" id="ProtNLM"/>
    </source>
</evidence>
<dbReference type="InterPro" id="IPR004583">
    <property type="entry name" value="DNA_repair_Rad4"/>
</dbReference>
<evidence type="ECO:0000256" key="5">
    <source>
        <dbReference type="ARBA" id="ARBA00023242"/>
    </source>
</evidence>
<evidence type="ECO:0000256" key="4">
    <source>
        <dbReference type="ARBA" id="ARBA00023204"/>
    </source>
</evidence>
<feature type="compositionally biased region" description="Basic and acidic residues" evidence="7">
    <location>
        <begin position="780"/>
        <end position="789"/>
    </location>
</feature>
<dbReference type="InterPro" id="IPR018328">
    <property type="entry name" value="Rad4_beta-hairpin_dom3"/>
</dbReference>
<feature type="domain" description="Rad4 beta-hairpin" evidence="8">
    <location>
        <begin position="530"/>
        <end position="587"/>
    </location>
</feature>
<dbReference type="SMART" id="SM01030">
    <property type="entry name" value="BHD_1"/>
    <property type="match status" value="1"/>
</dbReference>
<feature type="coiled-coil region" evidence="6">
    <location>
        <begin position="721"/>
        <end position="748"/>
    </location>
</feature>
<accession>A0A8J2NGY4</accession>
<feature type="compositionally biased region" description="Acidic residues" evidence="7">
    <location>
        <begin position="790"/>
        <end position="813"/>
    </location>
</feature>
<keyword evidence="3" id="KW-0227">DNA damage</keyword>
<evidence type="ECO:0000259" key="8">
    <source>
        <dbReference type="SMART" id="SM01030"/>
    </source>
</evidence>
<feature type="compositionally biased region" description="Acidic residues" evidence="7">
    <location>
        <begin position="624"/>
        <end position="633"/>
    </location>
</feature>
<reference evidence="11" key="1">
    <citation type="submission" date="2021-05" db="EMBL/GenBank/DDBJ databases">
        <authorList>
            <person name="Khan N."/>
        </authorList>
    </citation>
    <scope>NUCLEOTIDE SEQUENCE</scope>
</reference>
<dbReference type="InterPro" id="IPR018325">
    <property type="entry name" value="Rad4/PNGase_transGLS-fold"/>
</dbReference>
<feature type="region of interest" description="Disordered" evidence="7">
    <location>
        <begin position="780"/>
        <end position="820"/>
    </location>
</feature>
<evidence type="ECO:0000313" key="12">
    <source>
        <dbReference type="Proteomes" id="UP000693738"/>
    </source>
</evidence>
<comment type="similarity">
    <text evidence="2">Belongs to the XPC family.</text>
</comment>
<dbReference type="InterPro" id="IPR018327">
    <property type="entry name" value="BHD_2"/>
</dbReference>
<evidence type="ECO:0000256" key="1">
    <source>
        <dbReference type="ARBA" id="ARBA00004123"/>
    </source>
</evidence>
<dbReference type="Pfam" id="PF10404">
    <property type="entry name" value="BHD_2"/>
    <property type="match status" value="1"/>
</dbReference>
<evidence type="ECO:0000256" key="6">
    <source>
        <dbReference type="SAM" id="Coils"/>
    </source>
</evidence>
<dbReference type="Pfam" id="PF03835">
    <property type="entry name" value="Rad4"/>
    <property type="match status" value="1"/>
</dbReference>
<comment type="caution">
    <text evidence="11">The sequence shown here is derived from an EMBL/GenBank/DDBJ whole genome shotgun (WGS) entry which is preliminary data.</text>
</comment>
<name>A0A8J2NGY4_FUSEQ</name>
<feature type="compositionally biased region" description="Acidic residues" evidence="7">
    <location>
        <begin position="83"/>
        <end position="100"/>
    </location>
</feature>
<dbReference type="InterPro" id="IPR018326">
    <property type="entry name" value="Rad4_beta-hairpin_dom1"/>
</dbReference>
<dbReference type="Proteomes" id="UP000693738">
    <property type="component" value="Unassembled WGS sequence"/>
</dbReference>
<dbReference type="SMART" id="SM01032">
    <property type="entry name" value="BHD_3"/>
    <property type="match status" value="1"/>
</dbReference>
<sequence>MVGRKRPATRSSARRAASAAEPTGGEIYLDMLAEAGVNPRVPSSPERPLKRRRATPKKPVAEVIKSPEPSPKKPEPQAAVKENEEEDEDEDEDEDIEFEDVALPQPTMQTMELESDDEDDDEDIMFEDVDFTAPLQDKPEEPTSLELNLSAQQSSTAQTKKAVERRKPISKEERKIRIDVHKAHILCLLAHAARRNHWCNDSRVQDFLRPHLTDKTVNYLTPGAHLPQFGRTESLKTGLKQVESMWKTKYEVNERGLRRALWAEDPKQLEDYEPPEDMESCLDRDDFREAAKKLQGSRDVGAQLYCALLRGVGVEARLVCSLQPLACTNSAPTMPKPKQKPKKGLTKAEKNEQVKAALAKYQAMATAGYDSPSGGSTARRRLGHPNATAYNFTPTISPPKPQPTFETRKRIKESAYPVYWVEILDVGHQKWQPADAVVTHTFWKPKALEPPITDKENFLSYVVAFDADGTARDVTRRYAKAYTTKTRRARVETVAEDGDAWWRRVMKLYGRRRRTDLDQIEDNELVGIEAREPMPRNVQDFKDHPVFALERHLRRNEVLVPGATPSGTVAAGSRGPLEKIYRRRDVRVARTADKWYRSMGREVKPLEIPVKWLPKKVKPKNPLDDDQEEDTEGDAGTPIYTEDQTELYEPPPVRNGIVPKNKFGNIDVYVPSMVPAGGAHIVHEHAARAAFLAGVDYAPALTGFSFKGRHGTAVLTGVVVAKEHEEAIRTIIESLGDLEQELEDERRRHRALKTWRKFLMALRIREQIWSGVDAEERKAADDKAAKEAQIDQEIEDAPSDVTEEFDMADDDDMGGGFIVD</sequence>
<dbReference type="PANTHER" id="PTHR12135">
    <property type="entry name" value="DNA REPAIR PROTEIN XP-C / RAD4"/>
    <property type="match status" value="1"/>
</dbReference>
<dbReference type="EMBL" id="CAJSTJ010000146">
    <property type="protein sequence ID" value="CAG7562147.1"/>
    <property type="molecule type" value="Genomic_DNA"/>
</dbReference>
<dbReference type="SMART" id="SM01031">
    <property type="entry name" value="BHD_2"/>
    <property type="match status" value="1"/>
</dbReference>
<gene>
    <name evidence="11" type="ORF">FEQUK3_LOCUS7853</name>
</gene>
<feature type="region of interest" description="Disordered" evidence="7">
    <location>
        <begin position="1"/>
        <end position="121"/>
    </location>
</feature>
<evidence type="ECO:0000259" key="10">
    <source>
        <dbReference type="SMART" id="SM01032"/>
    </source>
</evidence>
<organism evidence="11 12">
    <name type="scientific">Fusarium equiseti</name>
    <name type="common">Fusarium scirpi</name>
    <dbReference type="NCBI Taxonomy" id="61235"/>
    <lineage>
        <taxon>Eukaryota</taxon>
        <taxon>Fungi</taxon>
        <taxon>Dikarya</taxon>
        <taxon>Ascomycota</taxon>
        <taxon>Pezizomycotina</taxon>
        <taxon>Sordariomycetes</taxon>
        <taxon>Hypocreomycetidae</taxon>
        <taxon>Hypocreales</taxon>
        <taxon>Nectriaceae</taxon>
        <taxon>Fusarium</taxon>
        <taxon>Fusarium incarnatum-equiseti species complex</taxon>
    </lineage>
</organism>
<feature type="domain" description="Rad4 beta-hairpin" evidence="9">
    <location>
        <begin position="589"/>
        <end position="651"/>
    </location>
</feature>
<dbReference type="PANTHER" id="PTHR12135:SF0">
    <property type="entry name" value="DNA REPAIR PROTEIN COMPLEMENTING XP-C CELLS"/>
    <property type="match status" value="1"/>
</dbReference>
<evidence type="ECO:0000256" key="3">
    <source>
        <dbReference type="ARBA" id="ARBA00022763"/>
    </source>
</evidence>
<keyword evidence="5" id="KW-0539">Nucleus</keyword>
<dbReference type="AlphaFoldDB" id="A0A8J2NGY4"/>
<dbReference type="GO" id="GO:0003684">
    <property type="term" value="F:damaged DNA binding"/>
    <property type="evidence" value="ECO:0007669"/>
    <property type="project" value="InterPro"/>
</dbReference>
<dbReference type="GO" id="GO:0006298">
    <property type="term" value="P:mismatch repair"/>
    <property type="evidence" value="ECO:0007669"/>
    <property type="project" value="TreeGrafter"/>
</dbReference>
<feature type="compositionally biased region" description="Low complexity" evidence="7">
    <location>
        <begin position="10"/>
        <end position="20"/>
    </location>
</feature>
<keyword evidence="4" id="KW-0234">DNA repair</keyword>
<dbReference type="GO" id="GO:0005737">
    <property type="term" value="C:cytoplasm"/>
    <property type="evidence" value="ECO:0007669"/>
    <property type="project" value="TreeGrafter"/>
</dbReference>
<feature type="region of interest" description="Disordered" evidence="7">
    <location>
        <begin position="617"/>
        <end position="652"/>
    </location>
</feature>
<dbReference type="GO" id="GO:0071942">
    <property type="term" value="C:XPC complex"/>
    <property type="evidence" value="ECO:0007669"/>
    <property type="project" value="TreeGrafter"/>
</dbReference>
<feature type="domain" description="Rad4 beta-hairpin" evidence="10">
    <location>
        <begin position="658"/>
        <end position="732"/>
    </location>
</feature>
<evidence type="ECO:0000313" key="11">
    <source>
        <dbReference type="EMBL" id="CAG7562147.1"/>
    </source>
</evidence>
<dbReference type="Pfam" id="PF10403">
    <property type="entry name" value="BHD_1"/>
    <property type="match status" value="1"/>
</dbReference>
<evidence type="ECO:0000256" key="7">
    <source>
        <dbReference type="SAM" id="MobiDB-lite"/>
    </source>
</evidence>
<evidence type="ECO:0000259" key="9">
    <source>
        <dbReference type="SMART" id="SM01031"/>
    </source>
</evidence>
<dbReference type="GO" id="GO:0000111">
    <property type="term" value="C:nucleotide-excision repair factor 2 complex"/>
    <property type="evidence" value="ECO:0007669"/>
    <property type="project" value="TreeGrafter"/>
</dbReference>
<dbReference type="GO" id="GO:0006289">
    <property type="term" value="P:nucleotide-excision repair"/>
    <property type="evidence" value="ECO:0007669"/>
    <property type="project" value="InterPro"/>
</dbReference>
<comment type="subcellular location">
    <subcellularLocation>
        <location evidence="1">Nucleus</location>
    </subcellularLocation>
</comment>
<dbReference type="GO" id="GO:0003697">
    <property type="term" value="F:single-stranded DNA binding"/>
    <property type="evidence" value="ECO:0007669"/>
    <property type="project" value="TreeGrafter"/>
</dbReference>
<proteinExistence type="inferred from homology"/>
<protein>
    <recommendedName>
        <fullName evidence="13">Xeroderma pigmentosum group c complementing factor</fullName>
    </recommendedName>
</protein>